<reference evidence="3 5" key="2">
    <citation type="submission" date="2023-10" db="EMBL/GenBank/DDBJ databases">
        <title>To unveil natural product biosynthetic capacity in Pseudoalteromonas.</title>
        <authorList>
            <person name="Wang J."/>
        </authorList>
    </citation>
    <scope>NUCLEOTIDE SEQUENCE [LARGE SCALE GENOMIC DNA]</scope>
    <source>
        <strain evidence="3 5">DSM 15914</strain>
    </source>
</reference>
<keyword evidence="5" id="KW-1185">Reference proteome</keyword>
<keyword evidence="3" id="KW-0449">Lipoprotein</keyword>
<proteinExistence type="predicted"/>
<dbReference type="Proteomes" id="UP000646877">
    <property type="component" value="Unassembled WGS sequence"/>
</dbReference>
<evidence type="ECO:0000313" key="2">
    <source>
        <dbReference type="EMBL" id="NLR23033.1"/>
    </source>
</evidence>
<feature type="signal peptide" evidence="1">
    <location>
        <begin position="1"/>
        <end position="22"/>
    </location>
</feature>
<feature type="chain" id="PRO_5034226598" evidence="1">
    <location>
        <begin position="23"/>
        <end position="261"/>
    </location>
</feature>
<protein>
    <submittedName>
        <fullName evidence="3">DUF6279 family lipoprotein</fullName>
    </submittedName>
</protein>
<reference evidence="2" key="1">
    <citation type="submission" date="2019-10" db="EMBL/GenBank/DDBJ databases">
        <authorList>
            <person name="Paulsen S."/>
        </authorList>
    </citation>
    <scope>NUCLEOTIDE SEQUENCE</scope>
    <source>
        <strain evidence="2">LMG 19692</strain>
    </source>
</reference>
<name>A0A8I2KRI0_9GAMM</name>
<gene>
    <name evidence="2" type="ORF">F9Y85_17300</name>
    <name evidence="3" type="ORF">R5H13_20225</name>
</gene>
<evidence type="ECO:0000313" key="4">
    <source>
        <dbReference type="Proteomes" id="UP000646877"/>
    </source>
</evidence>
<dbReference type="Proteomes" id="UP001304419">
    <property type="component" value="Chromosome 2"/>
</dbReference>
<dbReference type="RefSeq" id="WP_193522264.1">
    <property type="nucleotide sequence ID" value="NZ_CBCSDF010000001.1"/>
</dbReference>
<dbReference type="AlphaFoldDB" id="A0A8I2KRI0"/>
<evidence type="ECO:0000313" key="5">
    <source>
        <dbReference type="Proteomes" id="UP001304419"/>
    </source>
</evidence>
<accession>A0A8I2KRI0</accession>
<keyword evidence="1" id="KW-0732">Signal</keyword>
<evidence type="ECO:0000256" key="1">
    <source>
        <dbReference type="SAM" id="SignalP"/>
    </source>
</evidence>
<evidence type="ECO:0000313" key="3">
    <source>
        <dbReference type="EMBL" id="WOX31267.1"/>
    </source>
</evidence>
<dbReference type="Pfam" id="PF19795">
    <property type="entry name" value="DUF6279"/>
    <property type="match status" value="1"/>
</dbReference>
<dbReference type="EMBL" id="CP137579">
    <property type="protein sequence ID" value="WOX31267.1"/>
    <property type="molecule type" value="Genomic_DNA"/>
</dbReference>
<organism evidence="2 4">
    <name type="scientific">Pseudoalteromonas maricaloris</name>
    <dbReference type="NCBI Taxonomy" id="184924"/>
    <lineage>
        <taxon>Bacteria</taxon>
        <taxon>Pseudomonadati</taxon>
        <taxon>Pseudomonadota</taxon>
        <taxon>Gammaproteobacteria</taxon>
        <taxon>Alteromonadales</taxon>
        <taxon>Pseudoalteromonadaceae</taxon>
        <taxon>Pseudoalteromonas</taxon>
    </lineage>
</organism>
<sequence>MNKLIALALCLLCLAGCSQRLAYNNLGWLASYYISDYVELTDEQEEKLESDVESLVAWHRQSELPKYKSHIQSLLKHWQTMTERDMVHMVYTTRNYWYSVVEAVYPKLETHLNSLNREQREMLIANIEKEMLDDDWEEGDQFNRYERWLGDLSDKQKELVNEYYEQGEFSRQVWRAHEQRRFSQFKQAMLLSGTEQVSPELLQQAIVTTPTALPERILDIQARRIKEYASLAVKLKDTMSDKQKKQFKEELEELLELLESL</sequence>
<dbReference type="EMBL" id="WEIA01000012">
    <property type="protein sequence ID" value="NLR23033.1"/>
    <property type="molecule type" value="Genomic_DNA"/>
</dbReference>